<evidence type="ECO:0000256" key="6">
    <source>
        <dbReference type="ARBA" id="ARBA00023237"/>
    </source>
</evidence>
<keyword evidence="10" id="KW-1185">Reference proteome</keyword>
<dbReference type="Gene3D" id="3.55.50.30">
    <property type="match status" value="1"/>
</dbReference>
<keyword evidence="6 7" id="KW-0998">Cell outer membrane</keyword>
<evidence type="ECO:0000259" key="8">
    <source>
        <dbReference type="SMART" id="SM00965"/>
    </source>
</evidence>
<dbReference type="InterPro" id="IPR037066">
    <property type="entry name" value="Plug_dom_sf"/>
</dbReference>
<dbReference type="SUPFAM" id="SSF49464">
    <property type="entry name" value="Carboxypeptidase regulatory domain-like"/>
    <property type="match status" value="1"/>
</dbReference>
<keyword evidence="3 7" id="KW-1134">Transmembrane beta strand</keyword>
<dbReference type="SMART" id="SM00965">
    <property type="entry name" value="STN"/>
    <property type="match status" value="1"/>
</dbReference>
<keyword evidence="2 7" id="KW-0813">Transport</keyword>
<dbReference type="Gene3D" id="2.170.130.10">
    <property type="entry name" value="TonB-dependent receptor, plug domain"/>
    <property type="match status" value="1"/>
</dbReference>
<accession>A0A434AUA6</accession>
<evidence type="ECO:0000313" key="10">
    <source>
        <dbReference type="Proteomes" id="UP000282985"/>
    </source>
</evidence>
<dbReference type="Pfam" id="PF07715">
    <property type="entry name" value="Plug"/>
    <property type="match status" value="1"/>
</dbReference>
<evidence type="ECO:0000256" key="5">
    <source>
        <dbReference type="ARBA" id="ARBA00023136"/>
    </source>
</evidence>
<dbReference type="InterPro" id="IPR039426">
    <property type="entry name" value="TonB-dep_rcpt-like"/>
</dbReference>
<dbReference type="AlphaFoldDB" id="A0A434AUA6"/>
<dbReference type="InterPro" id="IPR012910">
    <property type="entry name" value="Plug_dom"/>
</dbReference>
<dbReference type="InterPro" id="IPR011662">
    <property type="entry name" value="Secretin/TonB_short_N"/>
</dbReference>
<protein>
    <submittedName>
        <fullName evidence="9">SusC/RagA family TonB-linked outer membrane protein</fullName>
    </submittedName>
</protein>
<dbReference type="GO" id="GO:0009279">
    <property type="term" value="C:cell outer membrane"/>
    <property type="evidence" value="ECO:0007669"/>
    <property type="project" value="UniProtKB-SubCell"/>
</dbReference>
<reference evidence="9 10" key="1">
    <citation type="submission" date="2018-11" db="EMBL/GenBank/DDBJ databases">
        <title>Parancylomarina longa gen. nov., sp. nov., isolated from sediments of southern Okinawa.</title>
        <authorList>
            <person name="Fu T."/>
        </authorList>
    </citation>
    <scope>NUCLEOTIDE SEQUENCE [LARGE SCALE GENOMIC DNA]</scope>
    <source>
        <strain evidence="9 10">T3-2 S1-C</strain>
    </source>
</reference>
<dbReference type="EMBL" id="RJJX01000012">
    <property type="protein sequence ID" value="RUT78038.1"/>
    <property type="molecule type" value="Genomic_DNA"/>
</dbReference>
<evidence type="ECO:0000313" key="9">
    <source>
        <dbReference type="EMBL" id="RUT78038.1"/>
    </source>
</evidence>
<comment type="subcellular location">
    <subcellularLocation>
        <location evidence="1 7">Cell outer membrane</location>
        <topology evidence="1 7">Multi-pass membrane protein</topology>
    </subcellularLocation>
</comment>
<name>A0A434AUA6_9BACT</name>
<dbReference type="Proteomes" id="UP000282985">
    <property type="component" value="Unassembled WGS sequence"/>
</dbReference>
<comment type="caution">
    <text evidence="9">The sequence shown here is derived from an EMBL/GenBank/DDBJ whole genome shotgun (WGS) entry which is preliminary data.</text>
</comment>
<dbReference type="InterPro" id="IPR036942">
    <property type="entry name" value="Beta-barrel_TonB_sf"/>
</dbReference>
<organism evidence="9 10">
    <name type="scientific">Ancylomarina longa</name>
    <dbReference type="NCBI Taxonomy" id="2487017"/>
    <lineage>
        <taxon>Bacteria</taxon>
        <taxon>Pseudomonadati</taxon>
        <taxon>Bacteroidota</taxon>
        <taxon>Bacteroidia</taxon>
        <taxon>Marinilabiliales</taxon>
        <taxon>Marinifilaceae</taxon>
        <taxon>Ancylomarina</taxon>
    </lineage>
</organism>
<dbReference type="InterPro" id="IPR008969">
    <property type="entry name" value="CarboxyPept-like_regulatory"/>
</dbReference>
<evidence type="ECO:0000256" key="1">
    <source>
        <dbReference type="ARBA" id="ARBA00004571"/>
    </source>
</evidence>
<evidence type="ECO:0000256" key="3">
    <source>
        <dbReference type="ARBA" id="ARBA00022452"/>
    </source>
</evidence>
<dbReference type="RefSeq" id="WP_127343904.1">
    <property type="nucleotide sequence ID" value="NZ_RJJX01000012.1"/>
</dbReference>
<gene>
    <name evidence="9" type="ORF">DLK05_10360</name>
</gene>
<dbReference type="InterPro" id="IPR023996">
    <property type="entry name" value="TonB-dep_OMP_SusC/RagA"/>
</dbReference>
<dbReference type="Gene3D" id="2.60.40.1120">
    <property type="entry name" value="Carboxypeptidase-like, regulatory domain"/>
    <property type="match status" value="1"/>
</dbReference>
<dbReference type="NCBIfam" id="TIGR04056">
    <property type="entry name" value="OMP_RagA_SusC"/>
    <property type="match status" value="1"/>
</dbReference>
<dbReference type="InterPro" id="IPR023997">
    <property type="entry name" value="TonB-dep_OMP_SusC/RagA_CS"/>
</dbReference>
<keyword evidence="5 7" id="KW-0472">Membrane</keyword>
<keyword evidence="4 7" id="KW-0812">Transmembrane</keyword>
<dbReference type="PROSITE" id="PS52016">
    <property type="entry name" value="TONB_DEPENDENT_REC_3"/>
    <property type="match status" value="1"/>
</dbReference>
<dbReference type="SUPFAM" id="SSF56935">
    <property type="entry name" value="Porins"/>
    <property type="match status" value="1"/>
</dbReference>
<evidence type="ECO:0000256" key="7">
    <source>
        <dbReference type="PROSITE-ProRule" id="PRU01360"/>
    </source>
</evidence>
<dbReference type="Gene3D" id="2.40.170.20">
    <property type="entry name" value="TonB-dependent receptor, beta-barrel domain"/>
    <property type="match status" value="1"/>
</dbReference>
<evidence type="ECO:0000256" key="4">
    <source>
        <dbReference type="ARBA" id="ARBA00022692"/>
    </source>
</evidence>
<dbReference type="NCBIfam" id="TIGR04057">
    <property type="entry name" value="SusC_RagA_signa"/>
    <property type="match status" value="1"/>
</dbReference>
<dbReference type="Pfam" id="PF13715">
    <property type="entry name" value="CarbopepD_reg_2"/>
    <property type="match status" value="1"/>
</dbReference>
<sequence>MKKNRKKSFLQQRKLFFAKRLLFLLLAINVVHFHALAIPQGEILELKIDSGSLTDVFNQIKEKTNYTFLYNVDDIKQIKKDVNLNGSARSVKSILNDCLEGSGLTYELKDQVIIIKPAPKTNTKDESTSIQTKKEEKKISGIVTDTDGVGLPGVSVFIKDSSIGTTTNIDGYYQIEIPNQKGVILVFSFIGMDKQEVAISNQSELNIVLSTSSEQIDEVVVTGYQVIDRRLFTGSAAKIKTEEIKLDATPDVSRFLQGQVAGVSVDNVSGTFGAAPVVRIRGNASLNGNNKPLWVVDGVVLEDLIEVTADDLTSGNLSTVLSSGVAGLNPDDIEDIQVLKDASATALYGAQAMNGVIVINTKKGKAGKLKVNYTGSIAVKERPNYSQFDIANSASEITFYKELVRKGWIDLASSVKARDYGVMGKMFNQIDEGTINWGPDGGLNEDFLSKYGNANTDWFDVLFKNSITQQHSFSFSGGSDNAVYYASLSLYNDNGRTIADNVTKYTATMKGDFKLSDNFKVGLKLSINHRDQKLPGSKDRDFNAVEGVYQRDFDINPFSYALNTSRSMRAYDDNGDLEFFRREYNDFNIIHELNNNSVDLTATDVVAQVNLDYSLSKTLRLSTIAQVRRNAALREHKIHENSNQANAYRAESTQFIRDANQLLFSDPDEPNSNPYSILPVGGFYNTINNSLDFFSVRNSISWNPTIKDIHIMSFLVGQEIKYTDRKEIGSDGWGIQYDRGGLYSEHPYLSKYLSLNNQVRERYDEQRDRYIGYFLNAAYSYLGKYTFNGTIRRDGSNQLGRTKTARHMISWNVSGKWNITEEDFMEASEWVDLLSLKATYGLTGVMGPSASAIQKMIAYQTWRPYDKETGIQIEDLTNEDLSWEKMYEFSVGAEAAFFNNRIYTDLAYYKRNSFDLIGAVRTSGIGGEGIKYGNFADMETEGFEIALNTVNIKSKNFKWTSSINLDYNKSKITKLDNYNRIGDYVGNTGGNFLGRPRRGLYSIRFNGLTNQGLPTFLDSEGNAIEENMNFQAREDVMDYLKYEGVLDAPYSGGMTNTFTYKNFSLGVGLVFRAGNKIRLDDLFKTGTTGLRQYGYSSISKDLEDRWVAPGDENFTNVPAIVDRRFEDDLNTRNLNLYEMYNKSDVRVADGSFVRLKTVSFSYTVPKDFINNLGIESARLSIQAQNLALLYSDKKLNGLDPEFYRSGGVALPVPRTYTFSLNIGF</sequence>
<comment type="similarity">
    <text evidence="7">Belongs to the TonB-dependent receptor family.</text>
</comment>
<evidence type="ECO:0000256" key="2">
    <source>
        <dbReference type="ARBA" id="ARBA00022448"/>
    </source>
</evidence>
<proteinExistence type="inferred from homology"/>
<feature type="domain" description="Secretin/TonB short N-terminal" evidence="8">
    <location>
        <begin position="66"/>
        <end position="118"/>
    </location>
</feature>
<dbReference type="OrthoDB" id="9768177at2"/>